<accession>A0A1G6PWL9</accession>
<dbReference type="EMBL" id="FNAC01000007">
    <property type="protein sequence ID" value="SDC84438.1"/>
    <property type="molecule type" value="Genomic_DNA"/>
</dbReference>
<evidence type="ECO:0008006" key="3">
    <source>
        <dbReference type="Google" id="ProtNLM"/>
    </source>
</evidence>
<dbReference type="AlphaFoldDB" id="A0A1G6PWL9"/>
<dbReference type="RefSeq" id="WP_087938264.1">
    <property type="nucleotide sequence ID" value="NZ_FNAC01000007.1"/>
</dbReference>
<evidence type="ECO:0000313" key="1">
    <source>
        <dbReference type="EMBL" id="SDC84438.1"/>
    </source>
</evidence>
<reference evidence="2" key="1">
    <citation type="submission" date="2016-10" db="EMBL/GenBank/DDBJ databases">
        <authorList>
            <person name="Varghese N."/>
            <person name="Submissions S."/>
        </authorList>
    </citation>
    <scope>NUCLEOTIDE SEQUENCE [LARGE SCALE GENOMIC DNA]</scope>
    <source>
        <strain evidence="2">DSM 23095</strain>
    </source>
</reference>
<name>A0A1G6PWL9_9BACT</name>
<dbReference type="SUPFAM" id="SSF53756">
    <property type="entry name" value="UDP-Glycosyltransferase/glycogen phosphorylase"/>
    <property type="match status" value="1"/>
</dbReference>
<sequence>MDFKERKEIIEFLNRFEENNATENWEYNDVKVWPILKSTLFLRIFWGISVKPKEVSRLLLIFYAFKNFLKRKINSFKFQKLKLNSTDFLFFSGSNFRENFKGESFNKFYDPIGDYFINKNKKILFLEYGKYTEEKTYRNRGLNIQFIYHHFESLYEKNEVDFSNWDGIDGFVSFVEDKINFPDFSTRSEIEVTLNKVFWWKKTFDWVLDQTHPKKVFLLSYYNIPCFGLLISARHKGIECIDIQHGSQGVYHPAYSGFKGDYFILPNLFWLWDAQTESLLTKNLKYPNLKTLNGGNPWHYFLNHSTFYSRLNQPSVLLTLQPVNSPIDEYIYEAISQSKREIAWLFRLHPRIGYSTRNQIISRLKALNVYDDSLWEKANQTPLPILLKEVDLHISKFSGCIAEAADLGTFSIILEKNGEITYEYLINNGLAEGEIDSNTQKLLSAIQRNLGKKRKIQSNNLDYVLDLLL</sequence>
<dbReference type="OrthoDB" id="8704783at2"/>
<dbReference type="STRING" id="686796.SAMN04488104_100786"/>
<evidence type="ECO:0000313" key="2">
    <source>
        <dbReference type="Proteomes" id="UP000199060"/>
    </source>
</evidence>
<proteinExistence type="predicted"/>
<gene>
    <name evidence="1" type="ORF">SAMN04488104_100786</name>
</gene>
<keyword evidence="2" id="KW-1185">Reference proteome</keyword>
<organism evidence="1 2">
    <name type="scientific">Algoriphagus faecimaris</name>
    <dbReference type="NCBI Taxonomy" id="686796"/>
    <lineage>
        <taxon>Bacteria</taxon>
        <taxon>Pseudomonadati</taxon>
        <taxon>Bacteroidota</taxon>
        <taxon>Cytophagia</taxon>
        <taxon>Cytophagales</taxon>
        <taxon>Cyclobacteriaceae</taxon>
        <taxon>Algoriphagus</taxon>
    </lineage>
</organism>
<protein>
    <recommendedName>
        <fullName evidence="3">CDP-Glycerol:Poly(Glycerophosphate) glycerophosphotransferase</fullName>
    </recommendedName>
</protein>
<dbReference type="Proteomes" id="UP000199060">
    <property type="component" value="Unassembled WGS sequence"/>
</dbReference>